<dbReference type="Pfam" id="PF00072">
    <property type="entry name" value="Response_reg"/>
    <property type="match status" value="1"/>
</dbReference>
<keyword evidence="3 5" id="KW-0378">Hydrolase</keyword>
<dbReference type="EC" id="3.1.1.61" evidence="5"/>
<evidence type="ECO:0000256" key="5">
    <source>
        <dbReference type="HAMAP-Rule" id="MF_00099"/>
    </source>
</evidence>
<feature type="modified residue" description="4-aspartylphosphate" evidence="5 7">
    <location>
        <position position="63"/>
    </location>
</feature>
<proteinExistence type="inferred from homology"/>
<dbReference type="PIRSF" id="PIRSF000876">
    <property type="entry name" value="RR_chemtxs_CheB"/>
    <property type="match status" value="1"/>
</dbReference>
<feature type="domain" description="Response regulatory" evidence="8">
    <location>
        <begin position="12"/>
        <end position="129"/>
    </location>
</feature>
<dbReference type="Gene3D" id="3.40.50.180">
    <property type="entry name" value="Methylesterase CheB, C-terminal domain"/>
    <property type="match status" value="1"/>
</dbReference>
<dbReference type="GO" id="GO:0005737">
    <property type="term" value="C:cytoplasm"/>
    <property type="evidence" value="ECO:0007669"/>
    <property type="project" value="UniProtKB-SubCell"/>
</dbReference>
<organism evidence="10 11">
    <name type="scientific">Donghicola eburneus</name>
    <dbReference type="NCBI Taxonomy" id="393278"/>
    <lineage>
        <taxon>Bacteria</taxon>
        <taxon>Pseudomonadati</taxon>
        <taxon>Pseudomonadota</taxon>
        <taxon>Alphaproteobacteria</taxon>
        <taxon>Rhodobacterales</taxon>
        <taxon>Roseobacteraceae</taxon>
        <taxon>Donghicola</taxon>
    </lineage>
</organism>
<dbReference type="InterPro" id="IPR001789">
    <property type="entry name" value="Sig_transdc_resp-reg_receiver"/>
</dbReference>
<feature type="active site" evidence="5 6">
    <location>
        <position position="309"/>
    </location>
</feature>
<evidence type="ECO:0000256" key="7">
    <source>
        <dbReference type="PROSITE-ProRule" id="PRU00169"/>
    </source>
</evidence>
<dbReference type="EMBL" id="FMJB01000066">
    <property type="protein sequence ID" value="SCM69863.1"/>
    <property type="molecule type" value="Genomic_DNA"/>
</dbReference>
<comment type="domain">
    <text evidence="5">Contains a C-terminal catalytic domain, and an N-terminal region which modulates catalytic activity.</text>
</comment>
<keyword evidence="2 5" id="KW-0145">Chemotaxis</keyword>
<dbReference type="InterPro" id="IPR008248">
    <property type="entry name" value="CheB-like"/>
</dbReference>
<keyword evidence="11" id="KW-1185">Reference proteome</keyword>
<dbReference type="EC" id="3.5.1.44" evidence="5"/>
<feature type="active site" evidence="5 6">
    <location>
        <position position="213"/>
    </location>
</feature>
<name>A0A1M4N4T2_9RHOB</name>
<dbReference type="GO" id="GO:0000156">
    <property type="term" value="F:phosphorelay response regulator activity"/>
    <property type="evidence" value="ECO:0007669"/>
    <property type="project" value="InterPro"/>
</dbReference>
<dbReference type="CDD" id="cd17541">
    <property type="entry name" value="REC_CheB-like"/>
    <property type="match status" value="1"/>
</dbReference>
<comment type="catalytic activity">
    <reaction evidence="5">
        <text>L-glutaminyl-[protein] + H2O = L-glutamyl-[protein] + NH4(+)</text>
        <dbReference type="Rhea" id="RHEA:16441"/>
        <dbReference type="Rhea" id="RHEA-COMP:10207"/>
        <dbReference type="Rhea" id="RHEA-COMP:10208"/>
        <dbReference type="ChEBI" id="CHEBI:15377"/>
        <dbReference type="ChEBI" id="CHEBI:28938"/>
        <dbReference type="ChEBI" id="CHEBI:29973"/>
        <dbReference type="ChEBI" id="CHEBI:30011"/>
        <dbReference type="EC" id="3.5.1.44"/>
    </reaction>
</comment>
<dbReference type="GO" id="GO:0050568">
    <property type="term" value="F:protein-glutamine glutaminase activity"/>
    <property type="evidence" value="ECO:0007669"/>
    <property type="project" value="UniProtKB-UniRule"/>
</dbReference>
<dbReference type="InterPro" id="IPR035909">
    <property type="entry name" value="CheB_C"/>
</dbReference>
<comment type="similarity">
    <text evidence="5">Belongs to the CheB family.</text>
</comment>
<evidence type="ECO:0000259" key="9">
    <source>
        <dbReference type="PROSITE" id="PS50122"/>
    </source>
</evidence>
<dbReference type="InterPro" id="IPR011006">
    <property type="entry name" value="CheY-like_superfamily"/>
</dbReference>
<dbReference type="Pfam" id="PF01339">
    <property type="entry name" value="CheB_methylest"/>
    <property type="match status" value="1"/>
</dbReference>
<keyword evidence="5 7" id="KW-0597">Phosphoprotein</keyword>
<dbReference type="InterPro" id="IPR000673">
    <property type="entry name" value="Sig_transdc_resp-reg_Me-estase"/>
</dbReference>
<dbReference type="PANTHER" id="PTHR42872">
    <property type="entry name" value="PROTEIN-GLUTAMATE METHYLESTERASE/PROTEIN-GLUTAMINE GLUTAMINASE"/>
    <property type="match status" value="1"/>
</dbReference>
<reference evidence="11" key="1">
    <citation type="submission" date="2016-09" db="EMBL/GenBank/DDBJ databases">
        <authorList>
            <person name="Wibberg D."/>
        </authorList>
    </citation>
    <scope>NUCLEOTIDE SEQUENCE [LARGE SCALE GENOMIC DNA]</scope>
</reference>
<dbReference type="RefSeq" id="WP_072709957.1">
    <property type="nucleotide sequence ID" value="NZ_FMJB01000066.1"/>
</dbReference>
<comment type="catalytic activity">
    <reaction evidence="4 5">
        <text>[protein]-L-glutamate 5-O-methyl ester + H2O = L-glutamyl-[protein] + methanol + H(+)</text>
        <dbReference type="Rhea" id="RHEA:23236"/>
        <dbReference type="Rhea" id="RHEA-COMP:10208"/>
        <dbReference type="Rhea" id="RHEA-COMP:10311"/>
        <dbReference type="ChEBI" id="CHEBI:15377"/>
        <dbReference type="ChEBI" id="CHEBI:15378"/>
        <dbReference type="ChEBI" id="CHEBI:17790"/>
        <dbReference type="ChEBI" id="CHEBI:29973"/>
        <dbReference type="ChEBI" id="CHEBI:82795"/>
        <dbReference type="EC" id="3.1.1.61"/>
    </reaction>
</comment>
<feature type="active site" evidence="5 6">
    <location>
        <position position="187"/>
    </location>
</feature>
<dbReference type="Gene3D" id="3.40.50.2300">
    <property type="match status" value="1"/>
</dbReference>
<dbReference type="GO" id="GO:0006935">
    <property type="term" value="P:chemotaxis"/>
    <property type="evidence" value="ECO:0007669"/>
    <property type="project" value="UniProtKB-UniRule"/>
</dbReference>
<dbReference type="HAMAP" id="MF_00099">
    <property type="entry name" value="CheB_chemtxs"/>
    <property type="match status" value="1"/>
</dbReference>
<dbReference type="GO" id="GO:0008984">
    <property type="term" value="F:protein-glutamate methylesterase activity"/>
    <property type="evidence" value="ECO:0007669"/>
    <property type="project" value="UniProtKB-UniRule"/>
</dbReference>
<gene>
    <name evidence="10" type="primary">cheB2</name>
    <name evidence="5" type="synonym">cheB</name>
    <name evidence="10" type="ORF">KARMA_4106</name>
</gene>
<comment type="function">
    <text evidence="5">Involved in chemotaxis. Part of a chemotaxis signal transduction system that modulates chemotaxis in response to various stimuli. Catalyzes the demethylation of specific methylglutamate residues introduced into the chemoreceptors (methyl-accepting chemotaxis proteins or MCP) by CheR. Also mediates the irreversible deamidation of specific glutamine residues to glutamic acid.</text>
</comment>
<evidence type="ECO:0000313" key="11">
    <source>
        <dbReference type="Proteomes" id="UP000184085"/>
    </source>
</evidence>
<dbReference type="PROSITE" id="PS50110">
    <property type="entry name" value="RESPONSE_REGULATORY"/>
    <property type="match status" value="1"/>
</dbReference>
<dbReference type="PANTHER" id="PTHR42872:SF6">
    <property type="entry name" value="PROTEIN-GLUTAMATE METHYLESTERASE_PROTEIN-GLUTAMINE GLUTAMINASE"/>
    <property type="match status" value="1"/>
</dbReference>
<accession>A0A1M4N4T2</accession>
<dbReference type="PROSITE" id="PS50122">
    <property type="entry name" value="CHEB"/>
    <property type="match status" value="1"/>
</dbReference>
<dbReference type="SUPFAM" id="SSF52172">
    <property type="entry name" value="CheY-like"/>
    <property type="match status" value="1"/>
</dbReference>
<dbReference type="Proteomes" id="UP000184085">
    <property type="component" value="Unassembled WGS sequence"/>
</dbReference>
<dbReference type="NCBIfam" id="NF009206">
    <property type="entry name" value="PRK12555.1"/>
    <property type="match status" value="1"/>
</dbReference>
<evidence type="ECO:0000313" key="10">
    <source>
        <dbReference type="EMBL" id="SCM69863.1"/>
    </source>
</evidence>
<evidence type="ECO:0000256" key="2">
    <source>
        <dbReference type="ARBA" id="ARBA00022500"/>
    </source>
</evidence>
<evidence type="ECO:0000256" key="6">
    <source>
        <dbReference type="PROSITE-ProRule" id="PRU00050"/>
    </source>
</evidence>
<dbReference type="SMART" id="SM00448">
    <property type="entry name" value="REC"/>
    <property type="match status" value="1"/>
</dbReference>
<dbReference type="SUPFAM" id="SSF52738">
    <property type="entry name" value="Methylesterase CheB, C-terminal domain"/>
    <property type="match status" value="1"/>
</dbReference>
<dbReference type="AlphaFoldDB" id="A0A1M4N4T2"/>
<dbReference type="NCBIfam" id="NF001965">
    <property type="entry name" value="PRK00742.1"/>
    <property type="match status" value="1"/>
</dbReference>
<comment type="PTM">
    <text evidence="5">Phosphorylated by CheA. Phosphorylation of the N-terminal regulatory domain activates the methylesterase activity.</text>
</comment>
<protein>
    <recommendedName>
        <fullName evidence="5">Protein-glutamate methylesterase/protein-glutamine glutaminase</fullName>
        <ecNumber evidence="5">3.1.1.61</ecNumber>
        <ecNumber evidence="5">3.5.1.44</ecNumber>
    </recommendedName>
</protein>
<evidence type="ECO:0000256" key="3">
    <source>
        <dbReference type="ARBA" id="ARBA00022801"/>
    </source>
</evidence>
<dbReference type="CDD" id="cd16432">
    <property type="entry name" value="CheB_Rec"/>
    <property type="match status" value="1"/>
</dbReference>
<evidence type="ECO:0000256" key="4">
    <source>
        <dbReference type="ARBA" id="ARBA00048267"/>
    </source>
</evidence>
<keyword evidence="1 5" id="KW-0963">Cytoplasm</keyword>
<evidence type="ECO:0000259" key="8">
    <source>
        <dbReference type="PROSITE" id="PS50110"/>
    </source>
</evidence>
<sequence length="376" mass="40276">MNTVQKHSDAIQVMIVEDSITARTMLKMMLESAPDITVTDTARDPFDAVEKMKNGLPDVILLDIEMPRMDGLTFLRRIMSQHPLPVVICSNHTEAGSDTAMKALSMGAVEVMSKSQLGNAMSDEAKIQICDSVRAAAQARVRPNKKPVERKPLVAEKKLSADVIMPPRPAGAPMTPYTDPIVSIGASTGGTDALAKVLTGLTPDCAPVVIVQHMPERFTEAFARRLDGMCSIRVKEAEDGDMLERGLALIAPGHSHVTLTRMGRSYRCNVLDGPYVCRHRPSVDVLFRSTSCEAGQNALGVLMTGMGDDGAQGMLEMRNAGSLTLAQDEASCVVYGMPREAVKRGAAVRSVALNNIAAEIMQFSAGASASKPALGR</sequence>
<feature type="domain" description="CheB-type methylesterase" evidence="9">
    <location>
        <begin position="176"/>
        <end position="367"/>
    </location>
</feature>
<evidence type="ECO:0000256" key="1">
    <source>
        <dbReference type="ARBA" id="ARBA00022490"/>
    </source>
</evidence>
<comment type="subcellular location">
    <subcellularLocation>
        <location evidence="5">Cytoplasm</location>
    </subcellularLocation>
</comment>